<evidence type="ECO:0000313" key="3">
    <source>
        <dbReference type="Proteomes" id="UP001050691"/>
    </source>
</evidence>
<dbReference type="PANTHER" id="PTHR13754">
    <property type="entry name" value="METALLO-BETA-LACTAMASE SUPERFAMILY PROTEIN"/>
    <property type="match status" value="1"/>
</dbReference>
<dbReference type="Gene3D" id="3.60.15.10">
    <property type="entry name" value="Ribonuclease Z/Hydroxyacylglutathione hydrolase-like"/>
    <property type="match status" value="1"/>
</dbReference>
<dbReference type="Proteomes" id="UP001050691">
    <property type="component" value="Unassembled WGS sequence"/>
</dbReference>
<dbReference type="AlphaFoldDB" id="A0AAV5A1V9"/>
<keyword evidence="3" id="KW-1185">Reference proteome</keyword>
<comment type="caution">
    <text evidence="2">The sequence shown here is derived from an EMBL/GenBank/DDBJ whole genome shotgun (WGS) entry which is preliminary data.</text>
</comment>
<evidence type="ECO:0000259" key="1">
    <source>
        <dbReference type="Pfam" id="PF00753"/>
    </source>
</evidence>
<dbReference type="InterPro" id="IPR052926">
    <property type="entry name" value="Metallo-beta-lactamase_dom"/>
</dbReference>
<dbReference type="CDD" id="cd07713">
    <property type="entry name" value="DHPS-like_MBL-fold"/>
    <property type="match status" value="1"/>
</dbReference>
<proteinExistence type="predicted"/>
<evidence type="ECO:0000313" key="2">
    <source>
        <dbReference type="EMBL" id="GJJ06576.1"/>
    </source>
</evidence>
<dbReference type="SUPFAM" id="SSF56281">
    <property type="entry name" value="Metallo-hydrolase/oxidoreductase"/>
    <property type="match status" value="1"/>
</dbReference>
<dbReference type="InterPro" id="IPR041712">
    <property type="entry name" value="DHPS-like_MBL-fold"/>
</dbReference>
<feature type="domain" description="Metallo-beta-lactamase" evidence="1">
    <location>
        <begin position="68"/>
        <end position="199"/>
    </location>
</feature>
<name>A0AAV5A1V9_9AGAM</name>
<accession>A0AAV5A1V9</accession>
<dbReference type="InterPro" id="IPR036866">
    <property type="entry name" value="RibonucZ/Hydroxyglut_hydro"/>
</dbReference>
<dbReference type="GO" id="GO:0016740">
    <property type="term" value="F:transferase activity"/>
    <property type="evidence" value="ECO:0007669"/>
    <property type="project" value="TreeGrafter"/>
</dbReference>
<gene>
    <name evidence="2" type="ORF">Clacol_000769</name>
</gene>
<protein>
    <recommendedName>
        <fullName evidence="1">Metallo-beta-lactamase domain-containing protein</fullName>
    </recommendedName>
</protein>
<reference evidence="2" key="1">
    <citation type="submission" date="2021-10" db="EMBL/GenBank/DDBJ databases">
        <title>De novo Genome Assembly of Clathrus columnatus (Basidiomycota, Fungi) Using Illumina and Nanopore Sequence Data.</title>
        <authorList>
            <person name="Ogiso-Tanaka E."/>
            <person name="Itagaki H."/>
            <person name="Hosoya T."/>
            <person name="Hosaka K."/>
        </authorList>
    </citation>
    <scope>NUCLEOTIDE SEQUENCE</scope>
    <source>
        <strain evidence="2">MO-923</strain>
    </source>
</reference>
<dbReference type="Pfam" id="PF00753">
    <property type="entry name" value="Lactamase_B"/>
    <property type="match status" value="1"/>
</dbReference>
<organism evidence="2 3">
    <name type="scientific">Clathrus columnatus</name>
    <dbReference type="NCBI Taxonomy" id="1419009"/>
    <lineage>
        <taxon>Eukaryota</taxon>
        <taxon>Fungi</taxon>
        <taxon>Dikarya</taxon>
        <taxon>Basidiomycota</taxon>
        <taxon>Agaricomycotina</taxon>
        <taxon>Agaricomycetes</taxon>
        <taxon>Phallomycetidae</taxon>
        <taxon>Phallales</taxon>
        <taxon>Clathraceae</taxon>
        <taxon>Clathrus</taxon>
    </lineage>
</organism>
<dbReference type="EMBL" id="BPWL01000001">
    <property type="protein sequence ID" value="GJJ06576.1"/>
    <property type="molecule type" value="Genomic_DNA"/>
</dbReference>
<dbReference type="PANTHER" id="PTHR13754:SF13">
    <property type="entry name" value="METALLO-BETA-LACTAMASE SUPERFAMILY PROTEIN (AFU_ORTHOLOGUE AFUA_3G07630)"/>
    <property type="match status" value="1"/>
</dbReference>
<dbReference type="InterPro" id="IPR001279">
    <property type="entry name" value="Metallo-B-lactamas"/>
</dbReference>
<sequence length="348" mass="38087">MSEAKLETVDKLTLQIVVDNNVEWMNPLPPGFIHEVPQHVLSNPPPDIETGSNGIVDIHNYCCGAHGLSVLIRTSKDGINHTTLFDTGPDPRSFVRNYASLGLDSISPTIERIIISHYHGDHTGALPTAVKHLVQVHHKPVIVDLHPDRPIARAAPFAGQQNGLFRLPYDPTFEEISGAGGTLEFHAEEHVVADGAVYVSGEIPRVTEFEIGMPGHMKWVESKDGSNSKGNWEDDPYIMEERYVAIDVTDKGIVILSACSHAGIVNVVRHATERFKKPIYMVLGGMHLGGLLFRSRLQPTVEYLSKGLNPPPKYVVPLHCSGSDVKFLLHQAFGDGCVNIGSGVKIDI</sequence>